<feature type="transmembrane region" description="Helical" evidence="28">
    <location>
        <begin position="7"/>
        <end position="29"/>
    </location>
</feature>
<evidence type="ECO:0000259" key="29">
    <source>
        <dbReference type="Pfam" id="PF00905"/>
    </source>
</evidence>
<protein>
    <recommendedName>
        <fullName evidence="7">Penicillin-binding protein 1A</fullName>
        <ecNumber evidence="25">2.4.99.28</ecNumber>
        <ecNumber evidence="6">3.4.16.4</ecNumber>
    </recommendedName>
</protein>
<comment type="caution">
    <text evidence="32">The sequence shown here is derived from an EMBL/GenBank/DDBJ whole genome shotgun (WGS) entry which is preliminary data.</text>
</comment>
<feature type="domain" description="Penicillin-binding protein transpeptidase" evidence="29">
    <location>
        <begin position="439"/>
        <end position="710"/>
    </location>
</feature>
<evidence type="ECO:0000256" key="14">
    <source>
        <dbReference type="ARBA" id="ARBA00022692"/>
    </source>
</evidence>
<evidence type="ECO:0000256" key="13">
    <source>
        <dbReference type="ARBA" id="ARBA00022679"/>
    </source>
</evidence>
<accession>A0ABU5P361</accession>
<dbReference type="InterPro" id="IPR036950">
    <property type="entry name" value="PBP_transglycosylase"/>
</dbReference>
<keyword evidence="17" id="KW-0735">Signal-anchor</keyword>
<keyword evidence="21" id="KW-0046">Antibiotic resistance</keyword>
<dbReference type="InterPro" id="IPR012338">
    <property type="entry name" value="Beta-lactam/transpept-like"/>
</dbReference>
<evidence type="ECO:0000256" key="11">
    <source>
        <dbReference type="ARBA" id="ARBA00022670"/>
    </source>
</evidence>
<reference evidence="32 33" key="1">
    <citation type="submission" date="2023-12" db="EMBL/GenBank/DDBJ databases">
        <title>Marinobacter qingdaonensis sp. nov., isolated from the intertidal sediment of Qingdao, PR China.</title>
        <authorList>
            <person name="Li Y."/>
        </authorList>
    </citation>
    <scope>NUCLEOTIDE SEQUENCE [LARGE SCALE GENOMIC DNA]</scope>
    <source>
        <strain evidence="32 33">ASW11-75</strain>
    </source>
</reference>
<dbReference type="NCBIfam" id="TIGR02074">
    <property type="entry name" value="PBP_1a_fam"/>
    <property type="match status" value="1"/>
</dbReference>
<dbReference type="Proteomes" id="UP001305746">
    <property type="component" value="Unassembled WGS sequence"/>
</dbReference>
<evidence type="ECO:0000313" key="33">
    <source>
        <dbReference type="Proteomes" id="UP001305746"/>
    </source>
</evidence>
<keyword evidence="19 28" id="KW-1133">Transmembrane helix</keyword>
<sequence>MRTSRLLAWLFLTGLSVAIIVTSGFYLYLRPGLPPVEQLLDIQLQTPLRVYSQDSKLIAEFGEKRRAPITIEQIPTIQLQAFLAAEDARFYEHFGVDIKGLTRAAIELVSTGSIQSGGSTITMQVAKNYFLSRERTFIRKFNEILLALQIERELDKNRILELYLNKIYLGNRAYGIAAASQVYYNKPVAELSLAQMAMLAGLPKAPSAFNPLANPERAKIRRNWILGRMRDLDFITGDAHDLAVAAPLTANYNATDVEVDADYVAEMARSEIVRRFGDNAYTDGYTVTLTVESKKQQTATTALRNGLEAYDRRHGFRGPIGQIDADTLAEQPPEELILNYPTVAALLPALVTKVDDEAGVTDVHVRKVGPARMPFDTMTWARRYKTEDLQGPEPEKASDVLSVGDVVYVRLDDSSTASEDAKPLPTVSLAQVPRAEGALISLDSRTGAIEALAGGYSFRQSKYNRAIQAKRQPGSTFKPFLYLTALENGLTPATIYNDAPIVFDDSELETAWRPQNSSGQFYGPTRLREALYRSRNIVSIRLLRDVGIQTTLDYLKQLRIPVANMPDDLSLSLGSGQLTPMQLARGLAVIANGGYDVQPYLIERIQDINGETVYQAPETILCEQDCDQLTAETDTEREETRTEDNPQPKPRVMRRLADERSVYILHSMMRDVIRMGTGRRAQALGRNDLAGKTGTTNEQKDTWFAGFNHDIATTTWVGFDQPAPLGRREFGASTALPIWIDYMRVALDGTPPATMPRPNGIVNIRINPETGRRARPGEDGIFEVFKEEEAPAPLTAEEEEQRTGNGDDFSQQIF</sequence>
<evidence type="ECO:0000256" key="2">
    <source>
        <dbReference type="ARBA" id="ARBA00004249"/>
    </source>
</evidence>
<evidence type="ECO:0000313" key="32">
    <source>
        <dbReference type="EMBL" id="MEA1082516.1"/>
    </source>
</evidence>
<evidence type="ECO:0000256" key="20">
    <source>
        <dbReference type="ARBA" id="ARBA00023136"/>
    </source>
</evidence>
<comment type="catalytic activity">
    <reaction evidence="24">
        <text>Preferential cleavage: (Ac)2-L-Lys-D-Ala-|-D-Ala. Also transpeptidation of peptidyl-alanyl moieties that are N-acyl substituents of D-alanine.</text>
        <dbReference type="EC" id="3.4.16.4"/>
    </reaction>
</comment>
<dbReference type="InterPro" id="IPR050396">
    <property type="entry name" value="Glycosyltr_51/Transpeptidase"/>
</dbReference>
<evidence type="ECO:0000256" key="9">
    <source>
        <dbReference type="ARBA" id="ARBA00022519"/>
    </source>
</evidence>
<comment type="similarity">
    <text evidence="5">In the N-terminal section; belongs to the glycosyltransferase 51 family.</text>
</comment>
<dbReference type="Gene3D" id="3.40.710.10">
    <property type="entry name" value="DD-peptidase/beta-lactamase superfamily"/>
    <property type="match status" value="2"/>
</dbReference>
<keyword evidence="11" id="KW-0645">Protease</keyword>
<keyword evidence="33" id="KW-1185">Reference proteome</keyword>
<gene>
    <name evidence="32" type="ORF">U5822_17760</name>
</gene>
<keyword evidence="22" id="KW-0511">Multifunctional enzyme</keyword>
<evidence type="ECO:0000256" key="1">
    <source>
        <dbReference type="ARBA" id="ARBA00002624"/>
    </source>
</evidence>
<dbReference type="SUPFAM" id="SSF56601">
    <property type="entry name" value="beta-lactamase/transpeptidase-like"/>
    <property type="match status" value="1"/>
</dbReference>
<evidence type="ECO:0000256" key="3">
    <source>
        <dbReference type="ARBA" id="ARBA00004752"/>
    </source>
</evidence>
<keyword evidence="13" id="KW-0808">Transferase</keyword>
<keyword evidence="10" id="KW-0121">Carboxypeptidase</keyword>
<dbReference type="EC" id="2.4.99.28" evidence="25"/>
<evidence type="ECO:0000256" key="25">
    <source>
        <dbReference type="ARBA" id="ARBA00044770"/>
    </source>
</evidence>
<comment type="catalytic activity">
    <reaction evidence="26">
        <text>[GlcNAc-(1-&gt;4)-Mur2Ac(oyl-L-Ala-gamma-D-Glu-L-Lys-D-Ala-D-Ala)](n)-di-trans,octa-cis-undecaprenyl diphosphate + beta-D-GlcNAc-(1-&gt;4)-Mur2Ac(oyl-L-Ala-gamma-D-Glu-L-Lys-D-Ala-D-Ala)-di-trans,octa-cis-undecaprenyl diphosphate = [GlcNAc-(1-&gt;4)-Mur2Ac(oyl-L-Ala-gamma-D-Glu-L-Lys-D-Ala-D-Ala)](n+1)-di-trans,octa-cis-undecaprenyl diphosphate + di-trans,octa-cis-undecaprenyl diphosphate + H(+)</text>
        <dbReference type="Rhea" id="RHEA:23708"/>
        <dbReference type="Rhea" id="RHEA-COMP:9602"/>
        <dbReference type="Rhea" id="RHEA-COMP:9603"/>
        <dbReference type="ChEBI" id="CHEBI:15378"/>
        <dbReference type="ChEBI" id="CHEBI:58405"/>
        <dbReference type="ChEBI" id="CHEBI:60033"/>
        <dbReference type="ChEBI" id="CHEBI:78435"/>
        <dbReference type="EC" id="2.4.99.28"/>
    </reaction>
</comment>
<organism evidence="32 33">
    <name type="scientific">Marinobacter qingdaonensis</name>
    <dbReference type="NCBI Taxonomy" id="3108486"/>
    <lineage>
        <taxon>Bacteria</taxon>
        <taxon>Pseudomonadati</taxon>
        <taxon>Pseudomonadota</taxon>
        <taxon>Gammaproteobacteria</taxon>
        <taxon>Pseudomonadales</taxon>
        <taxon>Marinobacteraceae</taxon>
        <taxon>Marinobacter</taxon>
    </lineage>
</organism>
<dbReference type="Pfam" id="PF00905">
    <property type="entry name" value="Transpeptidase"/>
    <property type="match status" value="1"/>
</dbReference>
<dbReference type="InterPro" id="IPR023346">
    <property type="entry name" value="Lysozyme-like_dom_sf"/>
</dbReference>
<evidence type="ECO:0000256" key="18">
    <source>
        <dbReference type="ARBA" id="ARBA00022984"/>
    </source>
</evidence>
<feature type="domain" description="Glycosyl transferase family 51" evidence="30">
    <location>
        <begin position="55"/>
        <end position="229"/>
    </location>
</feature>
<feature type="region of interest" description="Disordered" evidence="27">
    <location>
        <begin position="787"/>
        <end position="814"/>
    </location>
</feature>
<dbReference type="InterPro" id="IPR001264">
    <property type="entry name" value="Glyco_trans_51"/>
</dbReference>
<evidence type="ECO:0000256" key="28">
    <source>
        <dbReference type="SAM" id="Phobius"/>
    </source>
</evidence>
<keyword evidence="12" id="KW-0328">Glycosyltransferase</keyword>
<evidence type="ECO:0000256" key="17">
    <source>
        <dbReference type="ARBA" id="ARBA00022968"/>
    </source>
</evidence>
<evidence type="ECO:0000256" key="19">
    <source>
        <dbReference type="ARBA" id="ARBA00022989"/>
    </source>
</evidence>
<evidence type="ECO:0000256" key="6">
    <source>
        <dbReference type="ARBA" id="ARBA00012448"/>
    </source>
</evidence>
<comment type="subcellular location">
    <subcellularLocation>
        <location evidence="2">Cell inner membrane</location>
        <topology evidence="2">Single-pass type II membrane protein</topology>
    </subcellularLocation>
</comment>
<evidence type="ECO:0000259" key="31">
    <source>
        <dbReference type="Pfam" id="PF17092"/>
    </source>
</evidence>
<proteinExistence type="inferred from homology"/>
<evidence type="ECO:0000259" key="30">
    <source>
        <dbReference type="Pfam" id="PF00912"/>
    </source>
</evidence>
<feature type="domain" description="Penicillin-binding protein OB-like" evidence="31">
    <location>
        <begin position="316"/>
        <end position="434"/>
    </location>
</feature>
<dbReference type="PANTHER" id="PTHR32282:SF27">
    <property type="entry name" value="PENICILLIN-BINDING PROTEIN 1A"/>
    <property type="match status" value="1"/>
</dbReference>
<evidence type="ECO:0000256" key="12">
    <source>
        <dbReference type="ARBA" id="ARBA00022676"/>
    </source>
</evidence>
<keyword evidence="20 28" id="KW-0472">Membrane</keyword>
<dbReference type="Pfam" id="PF00912">
    <property type="entry name" value="Transgly"/>
    <property type="match status" value="1"/>
</dbReference>
<comment type="function">
    <text evidence="1">Cell wall formation. Synthesis of cross-linked peptidoglycan from the lipid intermediates. The enzyme has a penicillin-insensitive transglycosylase N-terminal domain (formation of linear glycan strands) and a penicillin-sensitive transpeptidase C-terminal domain (cross-linking of the peptide subunits).</text>
</comment>
<keyword evidence="15" id="KW-0378">Hydrolase</keyword>
<dbReference type="PANTHER" id="PTHR32282">
    <property type="entry name" value="BINDING PROTEIN TRANSPEPTIDASE, PUTATIVE-RELATED"/>
    <property type="match status" value="1"/>
</dbReference>
<dbReference type="EC" id="3.4.16.4" evidence="6"/>
<dbReference type="EMBL" id="JAYDCJ010000005">
    <property type="protein sequence ID" value="MEA1082516.1"/>
    <property type="molecule type" value="Genomic_DNA"/>
</dbReference>
<evidence type="ECO:0000256" key="7">
    <source>
        <dbReference type="ARBA" id="ARBA00018638"/>
    </source>
</evidence>
<comment type="similarity">
    <text evidence="4">In the C-terminal section; belongs to the transpeptidase family.</text>
</comment>
<evidence type="ECO:0000256" key="15">
    <source>
        <dbReference type="ARBA" id="ARBA00022801"/>
    </source>
</evidence>
<dbReference type="Pfam" id="PF17092">
    <property type="entry name" value="PCB_OB"/>
    <property type="match status" value="1"/>
</dbReference>
<keyword evidence="14 28" id="KW-0812">Transmembrane</keyword>
<dbReference type="InterPro" id="IPR031376">
    <property type="entry name" value="PCB_OB"/>
</dbReference>
<evidence type="ECO:0000256" key="23">
    <source>
        <dbReference type="ARBA" id="ARBA00023316"/>
    </source>
</evidence>
<evidence type="ECO:0000256" key="16">
    <source>
        <dbReference type="ARBA" id="ARBA00022960"/>
    </source>
</evidence>
<dbReference type="Gene3D" id="1.10.3810.10">
    <property type="entry name" value="Biosynthetic peptidoglycan transglycosylase-like"/>
    <property type="match status" value="1"/>
</dbReference>
<keyword evidence="18" id="KW-0573">Peptidoglycan synthesis</keyword>
<evidence type="ECO:0000256" key="10">
    <source>
        <dbReference type="ARBA" id="ARBA00022645"/>
    </source>
</evidence>
<dbReference type="InterPro" id="IPR001460">
    <property type="entry name" value="PCN-bd_Tpept"/>
</dbReference>
<evidence type="ECO:0000256" key="4">
    <source>
        <dbReference type="ARBA" id="ARBA00007090"/>
    </source>
</evidence>
<name>A0ABU5P361_9GAMM</name>
<keyword evidence="9" id="KW-0997">Cell inner membrane</keyword>
<keyword evidence="16" id="KW-0133">Cell shape</keyword>
<comment type="pathway">
    <text evidence="3">Cell wall biogenesis; peptidoglycan biosynthesis.</text>
</comment>
<evidence type="ECO:0000256" key="21">
    <source>
        <dbReference type="ARBA" id="ARBA00023251"/>
    </source>
</evidence>
<evidence type="ECO:0000256" key="5">
    <source>
        <dbReference type="ARBA" id="ARBA00007739"/>
    </source>
</evidence>
<keyword evidence="8" id="KW-1003">Cell membrane</keyword>
<keyword evidence="23" id="KW-0961">Cell wall biogenesis/degradation</keyword>
<dbReference type="SUPFAM" id="SSF53955">
    <property type="entry name" value="Lysozyme-like"/>
    <property type="match status" value="1"/>
</dbReference>
<evidence type="ECO:0000256" key="24">
    <source>
        <dbReference type="ARBA" id="ARBA00034000"/>
    </source>
</evidence>
<evidence type="ECO:0000256" key="27">
    <source>
        <dbReference type="SAM" id="MobiDB-lite"/>
    </source>
</evidence>
<evidence type="ECO:0000256" key="22">
    <source>
        <dbReference type="ARBA" id="ARBA00023268"/>
    </source>
</evidence>
<evidence type="ECO:0000256" key="8">
    <source>
        <dbReference type="ARBA" id="ARBA00022475"/>
    </source>
</evidence>
<evidence type="ECO:0000256" key="26">
    <source>
        <dbReference type="ARBA" id="ARBA00049902"/>
    </source>
</evidence>